<dbReference type="InterPro" id="IPR050595">
    <property type="entry name" value="Bact_response_regulator"/>
</dbReference>
<dbReference type="AlphaFoldDB" id="A0A2L0F7I0"/>
<dbReference type="PANTHER" id="PTHR44591:SF25">
    <property type="entry name" value="CHEMOTAXIS TWO-COMPONENT RESPONSE REGULATOR"/>
    <property type="match status" value="1"/>
</dbReference>
<dbReference type="Proteomes" id="UP000238348">
    <property type="component" value="Chromosome"/>
</dbReference>
<protein>
    <recommendedName>
        <fullName evidence="6">Response regulatory domain-containing protein</fullName>
    </recommendedName>
</protein>
<dbReference type="Pfam" id="PF00072">
    <property type="entry name" value="Response_reg"/>
    <property type="match status" value="1"/>
</dbReference>
<dbReference type="GO" id="GO:0000160">
    <property type="term" value="P:phosphorelay signal transduction system"/>
    <property type="evidence" value="ECO:0007669"/>
    <property type="project" value="UniProtKB-KW"/>
</dbReference>
<dbReference type="RefSeq" id="WP_104985540.1">
    <property type="nucleotide sequence ID" value="NZ_CP012673.1"/>
</dbReference>
<feature type="modified residue" description="4-aspartylphosphate" evidence="5">
    <location>
        <position position="55"/>
    </location>
</feature>
<dbReference type="PROSITE" id="PS50110">
    <property type="entry name" value="RESPONSE_REGULATORY"/>
    <property type="match status" value="1"/>
</dbReference>
<evidence type="ECO:0000256" key="1">
    <source>
        <dbReference type="ARBA" id="ARBA00022553"/>
    </source>
</evidence>
<evidence type="ECO:0000256" key="4">
    <source>
        <dbReference type="ARBA" id="ARBA00023163"/>
    </source>
</evidence>
<dbReference type="EMBL" id="CP012673">
    <property type="protein sequence ID" value="AUX47538.1"/>
    <property type="molecule type" value="Genomic_DNA"/>
</dbReference>
<evidence type="ECO:0000256" key="3">
    <source>
        <dbReference type="ARBA" id="ARBA00023015"/>
    </source>
</evidence>
<dbReference type="FunFam" id="3.40.50.2300:FF:000018">
    <property type="entry name" value="DNA-binding transcriptional regulator NtrC"/>
    <property type="match status" value="1"/>
</dbReference>
<dbReference type="Gene3D" id="3.40.50.2300">
    <property type="match status" value="1"/>
</dbReference>
<feature type="domain" description="Response regulatory" evidence="6">
    <location>
        <begin position="6"/>
        <end position="120"/>
    </location>
</feature>
<name>A0A2L0F7I0_SORCE</name>
<dbReference type="InterPro" id="IPR011006">
    <property type="entry name" value="CheY-like_superfamily"/>
</dbReference>
<organism evidence="7 8">
    <name type="scientific">Sorangium cellulosum</name>
    <name type="common">Polyangium cellulosum</name>
    <dbReference type="NCBI Taxonomy" id="56"/>
    <lineage>
        <taxon>Bacteria</taxon>
        <taxon>Pseudomonadati</taxon>
        <taxon>Myxococcota</taxon>
        <taxon>Polyangia</taxon>
        <taxon>Polyangiales</taxon>
        <taxon>Polyangiaceae</taxon>
        <taxon>Sorangium</taxon>
    </lineage>
</organism>
<keyword evidence="1 5" id="KW-0597">Phosphoprotein</keyword>
<keyword evidence="3" id="KW-0805">Transcription regulation</keyword>
<evidence type="ECO:0000313" key="7">
    <source>
        <dbReference type="EMBL" id="AUX47538.1"/>
    </source>
</evidence>
<evidence type="ECO:0000259" key="6">
    <source>
        <dbReference type="PROSITE" id="PS50110"/>
    </source>
</evidence>
<dbReference type="InterPro" id="IPR001789">
    <property type="entry name" value="Sig_transdc_resp-reg_receiver"/>
</dbReference>
<keyword evidence="4" id="KW-0804">Transcription</keyword>
<dbReference type="PANTHER" id="PTHR44591">
    <property type="entry name" value="STRESS RESPONSE REGULATOR PROTEIN 1"/>
    <property type="match status" value="1"/>
</dbReference>
<keyword evidence="2" id="KW-0902">Two-component regulatory system</keyword>
<evidence type="ECO:0000256" key="5">
    <source>
        <dbReference type="PROSITE-ProRule" id="PRU00169"/>
    </source>
</evidence>
<dbReference type="SUPFAM" id="SSF52172">
    <property type="entry name" value="CheY-like"/>
    <property type="match status" value="1"/>
</dbReference>
<proteinExistence type="predicted"/>
<reference evidence="7 8" key="1">
    <citation type="submission" date="2015-09" db="EMBL/GenBank/DDBJ databases">
        <title>Sorangium comparison.</title>
        <authorList>
            <person name="Zaburannyi N."/>
            <person name="Bunk B."/>
            <person name="Overmann J."/>
            <person name="Mueller R."/>
        </authorList>
    </citation>
    <scope>NUCLEOTIDE SEQUENCE [LARGE SCALE GENOMIC DNA]</scope>
    <source>
        <strain evidence="7 8">So ce26</strain>
    </source>
</reference>
<gene>
    <name evidence="7" type="ORF">SOCE26_090590</name>
</gene>
<dbReference type="SMART" id="SM00448">
    <property type="entry name" value="REC"/>
    <property type="match status" value="1"/>
</dbReference>
<evidence type="ECO:0000256" key="2">
    <source>
        <dbReference type="ARBA" id="ARBA00023012"/>
    </source>
</evidence>
<sequence>MNDEWLIAIVDDDASLRRSLGNLLKSTGFNVETFASAEAFLAAGKVETMDALVLDVRMPGMSGVDLLVELTRRASRLPVVVLTAHGDEDVRKQCFRAGAAAFLAKPFQPKDLLDAIHRATRGD</sequence>
<dbReference type="OrthoDB" id="9800029at2"/>
<accession>A0A2L0F7I0</accession>
<evidence type="ECO:0000313" key="8">
    <source>
        <dbReference type="Proteomes" id="UP000238348"/>
    </source>
</evidence>